<evidence type="ECO:0000313" key="3">
    <source>
        <dbReference type="WBParaSite" id="PDA_v2.g22337.t1"/>
    </source>
</evidence>
<proteinExistence type="predicted"/>
<protein>
    <submittedName>
        <fullName evidence="3">Uncharacterized protein</fullName>
    </submittedName>
</protein>
<feature type="chain" id="PRO_5037838909" evidence="1">
    <location>
        <begin position="18"/>
        <end position="122"/>
    </location>
</feature>
<evidence type="ECO:0000313" key="2">
    <source>
        <dbReference type="Proteomes" id="UP000887578"/>
    </source>
</evidence>
<feature type="signal peptide" evidence="1">
    <location>
        <begin position="1"/>
        <end position="17"/>
    </location>
</feature>
<evidence type="ECO:0000256" key="1">
    <source>
        <dbReference type="SAM" id="SignalP"/>
    </source>
</evidence>
<accession>A0A914PUD1</accession>
<name>A0A914PUD1_9BILA</name>
<reference evidence="3" key="1">
    <citation type="submission" date="2022-11" db="UniProtKB">
        <authorList>
            <consortium name="WormBaseParasite"/>
        </authorList>
    </citation>
    <scope>IDENTIFICATION</scope>
</reference>
<dbReference type="AlphaFoldDB" id="A0A914PUD1"/>
<dbReference type="WBParaSite" id="PDA_v2.g22337.t1">
    <property type="protein sequence ID" value="PDA_v2.g22337.t1"/>
    <property type="gene ID" value="PDA_v2.g22337"/>
</dbReference>
<keyword evidence="1" id="KW-0732">Signal</keyword>
<keyword evidence="2" id="KW-1185">Reference proteome</keyword>
<sequence length="122" mass="13833">MFFVLLFLLFFIPFTESINCVSFNAETGAGSINEIFSIPKHYVQCDQCVSYLCQSHNSHSYILGAGCLGDLLNDCRLPRETVGKIATSMQTYSGCYHTMQGIFWFCFGRPDCDNDKHLLQCF</sequence>
<organism evidence="2 3">
    <name type="scientific">Panagrolaimus davidi</name>
    <dbReference type="NCBI Taxonomy" id="227884"/>
    <lineage>
        <taxon>Eukaryota</taxon>
        <taxon>Metazoa</taxon>
        <taxon>Ecdysozoa</taxon>
        <taxon>Nematoda</taxon>
        <taxon>Chromadorea</taxon>
        <taxon>Rhabditida</taxon>
        <taxon>Tylenchina</taxon>
        <taxon>Panagrolaimomorpha</taxon>
        <taxon>Panagrolaimoidea</taxon>
        <taxon>Panagrolaimidae</taxon>
        <taxon>Panagrolaimus</taxon>
    </lineage>
</organism>
<dbReference type="Proteomes" id="UP000887578">
    <property type="component" value="Unplaced"/>
</dbReference>